<dbReference type="InterPro" id="IPR018303">
    <property type="entry name" value="ATPase_P-typ_P_site"/>
</dbReference>
<sequence length="1062" mass="121871">MKEVLIPDRKESTILFSERRIFLPIQNPELYSPNLISTCKYNAITFIPKNLFIQFQKLANIYFLLVAVLQAIPEISNSDGIPNILLPLSLVLTVSAVRDAVEDRKRRKSDLEENSRSTLKMTPTGWQKTLWQSIQVGDVVKILKDEYFPADLIFLASSDPKGTSYIETKNIDGETNLKQKVAEKATQNWFTNQYRGQRLDCEIRCEEPNSVIYQFSGLLRMENITIPLSLQQFLIRGSSLKNTNWVIGLVVYTGHESKIMLNSVNTKSKFSTIEKKMNKQIVIIFLLQIIICVFCGFFYMAWFNKNKSSTENYLMLESSDTNLLSQFTLSFFTWMLNFTNFVPISLLVTLEMVKFSQGLLIVWDLKMYYEPSDTSAKVQSCSLNEELGQINYIFSDKTGTLTCNIMEFRKLTVDGEIFGTDQRMPEGKKIENIDFVDPRFSPYRFPEFIMHLACCHSILTEVSEEGIEYRASSPDELALVSAANHFGISFIGRDSDQNIELIHQGNTVLVKLLNTIEFTSERRRMTVVVRLPDKKIKVMCKGADSVILQRIRPSNIERITREHLEIFAKEGLRTLVLAEKEISEEYYAEWNERFILALRDIQKRNELIYQLGEEIEKDLDLIGATAIEDKLQDHVPETIKELKEAGIKLWVLTGDKIETAVNIGFSCSLLTEYMTLLEVSSIHKKDIMREIENAISNNSINKALVISGDAVLKALYGDSVKRFIKLTDVCQVILACRVSPQQKAQLVELIRDYKPEVRTLSIGDGANDVNMITAAHVGIGISGLEGQQAARASDYSISQFCYLKRLLFVHGRECYRRNSILICYNFYKNVLLVLPLLFFGTEAAFSGQLIYNTWTYQLFNVTYAALPIVLYAIFDREMDLDKLDYSHYDIGAKDKLFSTVIFWKWVLEGTLQAYIICFICLYGICYTTGHSETGRIDSLWVSSCLMYGMVVILVNVKILLFSYAYYWFNVSLIVASIFFYFFSTQILDTSLPIADWLDNFDMRGSVDQMARNPNTYIIILLITYMSFFVQPLYNVLRSLLRMKYPNSSFVSDRSYSGHRVNS</sequence>
<keyword evidence="9 18" id="KW-1133">Transmembrane helix</keyword>
<dbReference type="Proteomes" id="UP000187209">
    <property type="component" value="Unassembled WGS sequence"/>
</dbReference>
<dbReference type="EMBL" id="MPUH01000572">
    <property type="protein sequence ID" value="OMJ77494.1"/>
    <property type="molecule type" value="Genomic_DNA"/>
</dbReference>
<dbReference type="GO" id="GO:0000287">
    <property type="term" value="F:magnesium ion binding"/>
    <property type="evidence" value="ECO:0007669"/>
    <property type="project" value="UniProtKB-UniRule"/>
</dbReference>
<keyword evidence="4 17" id="KW-0479">Metal-binding</keyword>
<dbReference type="Pfam" id="PF16209">
    <property type="entry name" value="PhoLip_ATPase_N"/>
    <property type="match status" value="1"/>
</dbReference>
<feature type="binding site" evidence="16">
    <location>
        <position position="398"/>
    </location>
    <ligand>
        <name>ATP</name>
        <dbReference type="ChEBI" id="CHEBI:30616"/>
    </ligand>
</feature>
<reference evidence="21 22" key="1">
    <citation type="submission" date="2016-11" db="EMBL/GenBank/DDBJ databases">
        <title>The macronuclear genome of Stentor coeruleus: a giant cell with tiny introns.</title>
        <authorList>
            <person name="Slabodnick M."/>
            <person name="Ruby J.G."/>
            <person name="Reiff S.B."/>
            <person name="Swart E.C."/>
            <person name="Gosai S."/>
            <person name="Prabakaran S."/>
            <person name="Witkowska E."/>
            <person name="Larue G.E."/>
            <person name="Fisher S."/>
            <person name="Freeman R.M."/>
            <person name="Gunawardena J."/>
            <person name="Chu W."/>
            <person name="Stover N.A."/>
            <person name="Gregory B.D."/>
            <person name="Nowacki M."/>
            <person name="Derisi J."/>
            <person name="Roy S.W."/>
            <person name="Marshall W.F."/>
            <person name="Sood P."/>
        </authorList>
    </citation>
    <scope>NUCLEOTIDE SEQUENCE [LARGE SCALE GENOMIC DNA]</scope>
    <source>
        <strain evidence="21">WM001</strain>
    </source>
</reference>
<dbReference type="Gene3D" id="3.40.50.1000">
    <property type="entry name" value="HAD superfamily/HAD-like"/>
    <property type="match status" value="1"/>
</dbReference>
<dbReference type="FunFam" id="3.40.50.1000:FF:000190">
    <property type="entry name" value="Phospholipid-transporting ATPase"/>
    <property type="match status" value="1"/>
</dbReference>
<dbReference type="PROSITE" id="PS00154">
    <property type="entry name" value="ATPASE_E1_E2"/>
    <property type="match status" value="1"/>
</dbReference>
<dbReference type="SUPFAM" id="SSF81665">
    <property type="entry name" value="Calcium ATPase, transmembrane domain M"/>
    <property type="match status" value="1"/>
</dbReference>
<dbReference type="InterPro" id="IPR008250">
    <property type="entry name" value="ATPase_P-typ_transduc_dom_A_sf"/>
</dbReference>
<dbReference type="GO" id="GO:0016887">
    <property type="term" value="F:ATP hydrolysis activity"/>
    <property type="evidence" value="ECO:0007669"/>
    <property type="project" value="InterPro"/>
</dbReference>
<dbReference type="AlphaFoldDB" id="A0A1R2BLA9"/>
<dbReference type="InterPro" id="IPR023214">
    <property type="entry name" value="HAD_sf"/>
</dbReference>
<feature type="transmembrane region" description="Helical" evidence="18">
    <location>
        <begin position="905"/>
        <end position="924"/>
    </location>
</feature>
<dbReference type="InterPro" id="IPR001757">
    <property type="entry name" value="P_typ_ATPase"/>
</dbReference>
<dbReference type="InterPro" id="IPR023298">
    <property type="entry name" value="ATPase_P-typ_TM_dom_sf"/>
</dbReference>
<feature type="binding site" evidence="16">
    <location>
        <position position="767"/>
    </location>
    <ligand>
        <name>ATP</name>
        <dbReference type="ChEBI" id="CHEBI:30616"/>
    </ligand>
</feature>
<keyword evidence="12" id="KW-0813">Transport</keyword>
<keyword evidence="12" id="KW-0739">Sodium transport</keyword>
<comment type="caution">
    <text evidence="21">The sequence shown here is derived from an EMBL/GenBank/DDBJ whole genome shotgun (WGS) entry which is preliminary data.</text>
</comment>
<dbReference type="NCBIfam" id="TIGR01652">
    <property type="entry name" value="ATPase-Plipid"/>
    <property type="match status" value="1"/>
</dbReference>
<comment type="catalytic activity">
    <reaction evidence="13 18">
        <text>ATP + H2O + phospholipidSide 1 = ADP + phosphate + phospholipidSide 2.</text>
        <dbReference type="EC" id="7.6.2.1"/>
    </reaction>
</comment>
<feature type="binding site" evidence="17">
    <location>
        <position position="764"/>
    </location>
    <ligand>
        <name>Mg(2+)</name>
        <dbReference type="ChEBI" id="CHEBI:18420"/>
    </ligand>
</feature>
<evidence type="ECO:0000256" key="13">
    <source>
        <dbReference type="ARBA" id="ARBA00034036"/>
    </source>
</evidence>
<feature type="binding site" evidence="16">
    <location>
        <position position="655"/>
    </location>
    <ligand>
        <name>ATP</name>
        <dbReference type="ChEBI" id="CHEBI:30616"/>
    </ligand>
</feature>
<evidence type="ECO:0000256" key="8">
    <source>
        <dbReference type="ARBA" id="ARBA00022967"/>
    </source>
</evidence>
<evidence type="ECO:0000259" key="20">
    <source>
        <dbReference type="Pfam" id="PF16212"/>
    </source>
</evidence>
<evidence type="ECO:0000256" key="4">
    <source>
        <dbReference type="ARBA" id="ARBA00022723"/>
    </source>
</evidence>
<dbReference type="Gene3D" id="2.70.150.10">
    <property type="entry name" value="Calcium-transporting ATPase, cytoplasmic transduction domain A"/>
    <property type="match status" value="1"/>
</dbReference>
<dbReference type="InterPro" id="IPR023299">
    <property type="entry name" value="ATPase_P-typ_cyto_dom_N"/>
</dbReference>
<feature type="binding site" evidence="16">
    <location>
        <position position="654"/>
    </location>
    <ligand>
        <name>ATP</name>
        <dbReference type="ChEBI" id="CHEBI:30616"/>
    </ligand>
</feature>
<evidence type="ECO:0000256" key="12">
    <source>
        <dbReference type="ARBA" id="ARBA00023201"/>
    </source>
</evidence>
<keyword evidence="6 16" id="KW-0067">ATP-binding</keyword>
<gene>
    <name evidence="21" type="ORF">SteCoe_22888</name>
</gene>
<evidence type="ECO:0000256" key="3">
    <source>
        <dbReference type="ARBA" id="ARBA00022692"/>
    </source>
</evidence>
<feature type="domain" description="P-type ATPase N-terminal" evidence="19">
    <location>
        <begin position="29"/>
        <end position="79"/>
    </location>
</feature>
<evidence type="ECO:0000256" key="18">
    <source>
        <dbReference type="RuleBase" id="RU362033"/>
    </source>
</evidence>
<dbReference type="InterPro" id="IPR032630">
    <property type="entry name" value="P_typ_ATPase_c"/>
</dbReference>
<feature type="binding site" evidence="16">
    <location>
        <position position="653"/>
    </location>
    <ligand>
        <name>ATP</name>
        <dbReference type="ChEBI" id="CHEBI:30616"/>
    </ligand>
</feature>
<feature type="transmembrane region" description="Helical" evidence="18">
    <location>
        <begin position="939"/>
        <end position="956"/>
    </location>
</feature>
<proteinExistence type="inferred from homology"/>
<dbReference type="InterPro" id="IPR032631">
    <property type="entry name" value="P-type_ATPase_N"/>
</dbReference>
<evidence type="ECO:0000313" key="21">
    <source>
        <dbReference type="EMBL" id="OMJ77494.1"/>
    </source>
</evidence>
<dbReference type="SFLD" id="SFLDS00003">
    <property type="entry name" value="Haloacid_Dehalogenase"/>
    <property type="match status" value="1"/>
</dbReference>
<evidence type="ECO:0000256" key="10">
    <source>
        <dbReference type="ARBA" id="ARBA00023053"/>
    </source>
</evidence>
<protein>
    <recommendedName>
        <fullName evidence="18">Phospholipid-transporting ATPase</fullName>
        <ecNumber evidence="18">7.6.2.1</ecNumber>
    </recommendedName>
</protein>
<comment type="similarity">
    <text evidence="2 18">Belongs to the cation transport ATPase (P-type) (TC 3.A.3) family. Type IV subfamily.</text>
</comment>
<evidence type="ECO:0000256" key="2">
    <source>
        <dbReference type="ARBA" id="ARBA00008109"/>
    </source>
</evidence>
<dbReference type="FunFam" id="3.40.50.1000:FF:000001">
    <property type="entry name" value="Phospholipid-transporting ATPase IC"/>
    <property type="match status" value="1"/>
</dbReference>
<keyword evidence="8 18" id="KW-1278">Translocase</keyword>
<name>A0A1R2BLA9_9CILI</name>
<keyword evidence="3 18" id="KW-0812">Transmembrane</keyword>
<organism evidence="21 22">
    <name type="scientific">Stentor coeruleus</name>
    <dbReference type="NCBI Taxonomy" id="5963"/>
    <lineage>
        <taxon>Eukaryota</taxon>
        <taxon>Sar</taxon>
        <taxon>Alveolata</taxon>
        <taxon>Ciliophora</taxon>
        <taxon>Postciliodesmatophora</taxon>
        <taxon>Heterotrichea</taxon>
        <taxon>Heterotrichida</taxon>
        <taxon>Stentoridae</taxon>
        <taxon>Stentor</taxon>
    </lineage>
</organism>
<dbReference type="InterPro" id="IPR044492">
    <property type="entry name" value="P_typ_ATPase_HD_dom"/>
</dbReference>
<evidence type="ECO:0000256" key="7">
    <source>
        <dbReference type="ARBA" id="ARBA00022842"/>
    </source>
</evidence>
<feature type="binding site" evidence="16">
    <location>
        <position position="397"/>
    </location>
    <ligand>
        <name>ATP</name>
        <dbReference type="ChEBI" id="CHEBI:30616"/>
    </ligand>
</feature>
<evidence type="ECO:0000256" key="1">
    <source>
        <dbReference type="ARBA" id="ARBA00004141"/>
    </source>
</evidence>
<keyword evidence="7 17" id="KW-0460">Magnesium</keyword>
<dbReference type="GO" id="GO:0005886">
    <property type="term" value="C:plasma membrane"/>
    <property type="evidence" value="ECO:0007669"/>
    <property type="project" value="TreeGrafter"/>
</dbReference>
<dbReference type="SUPFAM" id="SSF81660">
    <property type="entry name" value="Metal cation-transporting ATPase, ATP-binding domain N"/>
    <property type="match status" value="1"/>
</dbReference>
<keyword evidence="5 16" id="KW-0547">Nucleotide-binding</keyword>
<dbReference type="SUPFAM" id="SSF56784">
    <property type="entry name" value="HAD-like"/>
    <property type="match status" value="1"/>
</dbReference>
<dbReference type="InterPro" id="IPR006539">
    <property type="entry name" value="P-type_ATPase_IV"/>
</dbReference>
<dbReference type="SUPFAM" id="SSF81653">
    <property type="entry name" value="Calcium ATPase, transduction domain A"/>
    <property type="match status" value="1"/>
</dbReference>
<feature type="transmembrane region" description="Helical" evidence="18">
    <location>
        <begin position="1016"/>
        <end position="1036"/>
    </location>
</feature>
<dbReference type="OrthoDB" id="377733at2759"/>
<dbReference type="Gene3D" id="3.40.1110.10">
    <property type="entry name" value="Calcium-transporting ATPase, cytoplasmic domain N"/>
    <property type="match status" value="1"/>
</dbReference>
<evidence type="ECO:0000256" key="17">
    <source>
        <dbReference type="PIRSR" id="PIRSR606539-3"/>
    </source>
</evidence>
<feature type="transmembrane region" description="Helical" evidence="18">
    <location>
        <begin position="323"/>
        <end position="350"/>
    </location>
</feature>
<feature type="binding site" evidence="16">
    <location>
        <position position="476"/>
    </location>
    <ligand>
        <name>ATP</name>
        <dbReference type="ChEBI" id="CHEBI:30616"/>
    </ligand>
</feature>
<dbReference type="EC" id="7.6.2.1" evidence="18"/>
<dbReference type="PANTHER" id="PTHR24092:SF150">
    <property type="entry name" value="PHOSPHOLIPID-TRANSPORTING ATPASE"/>
    <property type="match status" value="1"/>
</dbReference>
<feature type="active site" description="4-aspartylphosphate intermediate" evidence="15">
    <location>
        <position position="396"/>
    </location>
</feature>
<comment type="catalytic activity">
    <reaction evidence="14">
        <text>Na(+)(in) + ATP + H2O = Na(+)(out) + ADP + phosphate + H(+)</text>
        <dbReference type="Rhea" id="RHEA:14633"/>
        <dbReference type="ChEBI" id="CHEBI:15377"/>
        <dbReference type="ChEBI" id="CHEBI:15378"/>
        <dbReference type="ChEBI" id="CHEBI:29101"/>
        <dbReference type="ChEBI" id="CHEBI:30616"/>
        <dbReference type="ChEBI" id="CHEBI:43474"/>
        <dbReference type="ChEBI" id="CHEBI:456216"/>
        <dbReference type="EC" id="7.2.2.3"/>
    </reaction>
    <physiologicalReaction direction="left-to-right" evidence="14">
        <dbReference type="Rhea" id="RHEA:14634"/>
    </physiologicalReaction>
</comment>
<feature type="transmembrane region" description="Helical" evidence="18">
    <location>
        <begin position="281"/>
        <end position="303"/>
    </location>
</feature>
<feature type="binding site" evidence="16">
    <location>
        <position position="573"/>
    </location>
    <ligand>
        <name>ATP</name>
        <dbReference type="ChEBI" id="CHEBI:30616"/>
    </ligand>
</feature>
<evidence type="ECO:0000313" key="22">
    <source>
        <dbReference type="Proteomes" id="UP000187209"/>
    </source>
</evidence>
<dbReference type="Pfam" id="PF16212">
    <property type="entry name" value="PhoLip_ATPase_C"/>
    <property type="match status" value="1"/>
</dbReference>
<comment type="subcellular location">
    <subcellularLocation>
        <location evidence="1 18">Membrane</location>
        <topology evidence="1 18">Multi-pass membrane protein</topology>
    </subcellularLocation>
</comment>
<evidence type="ECO:0000256" key="16">
    <source>
        <dbReference type="PIRSR" id="PIRSR606539-2"/>
    </source>
</evidence>
<feature type="binding site" evidence="16">
    <location>
        <position position="743"/>
    </location>
    <ligand>
        <name>ATP</name>
        <dbReference type="ChEBI" id="CHEBI:30616"/>
    </ligand>
</feature>
<dbReference type="PRINTS" id="PR00119">
    <property type="entry name" value="CATATPASE"/>
</dbReference>
<feature type="transmembrane region" description="Helical" evidence="18">
    <location>
        <begin position="826"/>
        <end position="850"/>
    </location>
</feature>
<evidence type="ECO:0000259" key="19">
    <source>
        <dbReference type="Pfam" id="PF16209"/>
    </source>
</evidence>
<feature type="binding site" evidence="17">
    <location>
        <position position="398"/>
    </location>
    <ligand>
        <name>Mg(2+)</name>
        <dbReference type="ChEBI" id="CHEBI:18420"/>
    </ligand>
</feature>
<keyword evidence="11 18" id="KW-0472">Membrane</keyword>
<feature type="transmembrane region" description="Helical" evidence="18">
    <location>
        <begin position="963"/>
        <end position="982"/>
    </location>
</feature>
<keyword evidence="12" id="KW-0406">Ion transport</keyword>
<keyword evidence="22" id="KW-1185">Reference proteome</keyword>
<evidence type="ECO:0000256" key="15">
    <source>
        <dbReference type="PIRSR" id="PIRSR606539-1"/>
    </source>
</evidence>
<keyword evidence="10" id="KW-0915">Sodium</keyword>
<dbReference type="Pfam" id="PF13246">
    <property type="entry name" value="Cation_ATPase"/>
    <property type="match status" value="1"/>
</dbReference>
<feature type="binding site" evidence="16">
    <location>
        <position position="768"/>
    </location>
    <ligand>
        <name>ATP</name>
        <dbReference type="ChEBI" id="CHEBI:30616"/>
    </ligand>
</feature>
<comment type="cofactor">
    <cofactor evidence="17">
        <name>Mg(2+)</name>
        <dbReference type="ChEBI" id="CHEBI:18420"/>
    </cofactor>
</comment>
<evidence type="ECO:0000256" key="9">
    <source>
        <dbReference type="ARBA" id="ARBA00022989"/>
    </source>
</evidence>
<dbReference type="GO" id="GO:0005524">
    <property type="term" value="F:ATP binding"/>
    <property type="evidence" value="ECO:0007669"/>
    <property type="project" value="UniProtKB-UniRule"/>
</dbReference>
<feature type="binding site" evidence="16">
    <location>
        <position position="518"/>
    </location>
    <ligand>
        <name>ATP</name>
        <dbReference type="ChEBI" id="CHEBI:30616"/>
    </ligand>
</feature>
<evidence type="ECO:0000256" key="11">
    <source>
        <dbReference type="ARBA" id="ARBA00023136"/>
    </source>
</evidence>
<evidence type="ECO:0000256" key="5">
    <source>
        <dbReference type="ARBA" id="ARBA00022741"/>
    </source>
</evidence>
<dbReference type="SFLD" id="SFLDG00002">
    <property type="entry name" value="C1.7:_P-type_atpase_like"/>
    <property type="match status" value="1"/>
</dbReference>
<feature type="binding site" evidence="17">
    <location>
        <position position="396"/>
    </location>
    <ligand>
        <name>Mg(2+)</name>
        <dbReference type="ChEBI" id="CHEBI:18420"/>
    </ligand>
</feature>
<feature type="binding site" evidence="16">
    <location>
        <position position="396"/>
    </location>
    <ligand>
        <name>ATP</name>
        <dbReference type="ChEBI" id="CHEBI:30616"/>
    </ligand>
</feature>
<feature type="transmembrane region" description="Helical" evidence="18">
    <location>
        <begin position="856"/>
        <end position="874"/>
    </location>
</feature>
<feature type="binding site" evidence="16">
    <location>
        <position position="541"/>
    </location>
    <ligand>
        <name>ATP</name>
        <dbReference type="ChEBI" id="CHEBI:30616"/>
    </ligand>
</feature>
<dbReference type="GO" id="GO:0008554">
    <property type="term" value="F:P-type sodium transporter activity"/>
    <property type="evidence" value="ECO:0007669"/>
    <property type="project" value="UniProtKB-EC"/>
</dbReference>
<accession>A0A1R2BLA9</accession>
<evidence type="ECO:0000256" key="6">
    <source>
        <dbReference type="ARBA" id="ARBA00022840"/>
    </source>
</evidence>
<dbReference type="GO" id="GO:0140326">
    <property type="term" value="F:ATPase-coupled intramembrane lipid transporter activity"/>
    <property type="evidence" value="ECO:0007669"/>
    <property type="project" value="UniProtKB-EC"/>
</dbReference>
<dbReference type="NCBIfam" id="TIGR01494">
    <property type="entry name" value="ATPase_P-type"/>
    <property type="match status" value="1"/>
</dbReference>
<dbReference type="InterPro" id="IPR036412">
    <property type="entry name" value="HAD-like_sf"/>
</dbReference>
<dbReference type="GO" id="GO:0045332">
    <property type="term" value="P:phospholipid translocation"/>
    <property type="evidence" value="ECO:0007669"/>
    <property type="project" value="TreeGrafter"/>
</dbReference>
<dbReference type="PANTHER" id="PTHR24092">
    <property type="entry name" value="PROBABLE PHOSPHOLIPID-TRANSPORTING ATPASE"/>
    <property type="match status" value="1"/>
</dbReference>
<evidence type="ECO:0000256" key="14">
    <source>
        <dbReference type="ARBA" id="ARBA00049499"/>
    </source>
</evidence>
<dbReference type="SFLD" id="SFLDF00027">
    <property type="entry name" value="p-type_atpase"/>
    <property type="match status" value="1"/>
</dbReference>
<feature type="domain" description="P-type ATPase C-terminal" evidence="20">
    <location>
        <begin position="790"/>
        <end position="1041"/>
    </location>
</feature>
<feature type="binding site" evidence="16">
    <location>
        <position position="737"/>
    </location>
    <ligand>
        <name>ATP</name>
        <dbReference type="ChEBI" id="CHEBI:30616"/>
    </ligand>
</feature>
<feature type="binding site" evidence="17">
    <location>
        <position position="768"/>
    </location>
    <ligand>
        <name>Mg(2+)</name>
        <dbReference type="ChEBI" id="CHEBI:18420"/>
    </ligand>
</feature>